<dbReference type="Proteomes" id="UP000001876">
    <property type="component" value="Unassembled WGS sequence"/>
</dbReference>
<dbReference type="EMBL" id="GG663736">
    <property type="protein sequence ID" value="EEH59923.1"/>
    <property type="molecule type" value="Genomic_DNA"/>
</dbReference>
<evidence type="ECO:0000259" key="8">
    <source>
        <dbReference type="Pfam" id="PF02882"/>
    </source>
</evidence>
<dbReference type="KEGG" id="mpp:MICPUCDRAFT_55677"/>
<dbReference type="InterPro" id="IPR046346">
    <property type="entry name" value="Aminoacid_DH-like_N_sf"/>
</dbReference>
<dbReference type="GeneID" id="9681830"/>
<comment type="subunit">
    <text evidence="1">Homodimer.</text>
</comment>
<dbReference type="SUPFAM" id="SSF53223">
    <property type="entry name" value="Aminoacid dehydrogenase-like, N-terminal domain"/>
    <property type="match status" value="1"/>
</dbReference>
<dbReference type="PANTHER" id="PTHR48099:SF27">
    <property type="entry name" value="BIFUNCTIONAL PROTEIN FOLD 2"/>
    <property type="match status" value="1"/>
</dbReference>
<reference evidence="9 10" key="1">
    <citation type="journal article" date="2009" name="Science">
        <title>Green evolution and dynamic adaptations revealed by genomes of the marine picoeukaryotes Micromonas.</title>
        <authorList>
            <person name="Worden A.Z."/>
            <person name="Lee J.H."/>
            <person name="Mock T."/>
            <person name="Rouze P."/>
            <person name="Simmons M.P."/>
            <person name="Aerts A.L."/>
            <person name="Allen A.E."/>
            <person name="Cuvelier M.L."/>
            <person name="Derelle E."/>
            <person name="Everett M.V."/>
            <person name="Foulon E."/>
            <person name="Grimwood J."/>
            <person name="Gundlach H."/>
            <person name="Henrissat B."/>
            <person name="Napoli C."/>
            <person name="McDonald S.M."/>
            <person name="Parker M.S."/>
            <person name="Rombauts S."/>
            <person name="Salamov A."/>
            <person name="Von Dassow P."/>
            <person name="Badger J.H."/>
            <person name="Coutinho P.M."/>
            <person name="Demir E."/>
            <person name="Dubchak I."/>
            <person name="Gentemann C."/>
            <person name="Eikrem W."/>
            <person name="Gready J.E."/>
            <person name="John U."/>
            <person name="Lanier W."/>
            <person name="Lindquist E.A."/>
            <person name="Lucas S."/>
            <person name="Mayer K.F."/>
            <person name="Moreau H."/>
            <person name="Not F."/>
            <person name="Otillar R."/>
            <person name="Panaud O."/>
            <person name="Pangilinan J."/>
            <person name="Paulsen I."/>
            <person name="Piegu B."/>
            <person name="Poliakov A."/>
            <person name="Robbens S."/>
            <person name="Schmutz J."/>
            <person name="Toulza E."/>
            <person name="Wyss T."/>
            <person name="Zelensky A."/>
            <person name="Zhou K."/>
            <person name="Armbrust E.V."/>
            <person name="Bhattacharya D."/>
            <person name="Goodenough U.W."/>
            <person name="Van de Peer Y."/>
            <person name="Grigoriev I.V."/>
        </authorList>
    </citation>
    <scope>NUCLEOTIDE SEQUENCE [LARGE SCALE GENOMIC DNA]</scope>
    <source>
        <strain evidence="9 10">CCMP1545</strain>
    </source>
</reference>
<dbReference type="GO" id="GO:0035999">
    <property type="term" value="P:tetrahydrofolate interconversion"/>
    <property type="evidence" value="ECO:0007669"/>
    <property type="project" value="TreeGrafter"/>
</dbReference>
<keyword evidence="6" id="KW-0511">Multifunctional enzyme</keyword>
<dbReference type="RefSeq" id="XP_003056547.1">
    <property type="nucleotide sequence ID" value="XM_003056501.1"/>
</dbReference>
<dbReference type="CDD" id="cd01080">
    <property type="entry name" value="NAD_bind_m-THF_DH_Cyclohyd"/>
    <property type="match status" value="1"/>
</dbReference>
<dbReference type="OMA" id="IHPGKDV"/>
<dbReference type="Gene3D" id="3.40.50.10860">
    <property type="entry name" value="Leucine Dehydrogenase, chain A, domain 1"/>
    <property type="match status" value="2"/>
</dbReference>
<organism evidence="10">
    <name type="scientific">Micromonas pusilla (strain CCMP1545)</name>
    <name type="common">Picoplanktonic green alga</name>
    <dbReference type="NCBI Taxonomy" id="564608"/>
    <lineage>
        <taxon>Eukaryota</taxon>
        <taxon>Viridiplantae</taxon>
        <taxon>Chlorophyta</taxon>
        <taxon>Mamiellophyceae</taxon>
        <taxon>Mamiellales</taxon>
        <taxon>Mamiellaceae</taxon>
        <taxon>Micromonas</taxon>
    </lineage>
</organism>
<dbReference type="GO" id="GO:0004488">
    <property type="term" value="F:methylenetetrahydrofolate dehydrogenase (NADP+) activity"/>
    <property type="evidence" value="ECO:0007669"/>
    <property type="project" value="InterPro"/>
</dbReference>
<dbReference type="FunFam" id="3.40.50.10860:FF:000005">
    <property type="entry name" value="C-1-tetrahydrofolate synthase, cytoplasmic, putative"/>
    <property type="match status" value="1"/>
</dbReference>
<dbReference type="SUPFAM" id="SSF51735">
    <property type="entry name" value="NAD(P)-binding Rossmann-fold domains"/>
    <property type="match status" value="1"/>
</dbReference>
<keyword evidence="10" id="KW-1185">Reference proteome</keyword>
<evidence type="ECO:0000259" key="7">
    <source>
        <dbReference type="Pfam" id="PF00763"/>
    </source>
</evidence>
<dbReference type="Gene3D" id="3.40.50.720">
    <property type="entry name" value="NAD(P)-binding Rossmann-like Domain"/>
    <property type="match status" value="2"/>
</dbReference>
<evidence type="ECO:0000256" key="4">
    <source>
        <dbReference type="ARBA" id="ARBA00022801"/>
    </source>
</evidence>
<dbReference type="Pfam" id="PF00763">
    <property type="entry name" value="THF_DHG_CYH"/>
    <property type="match status" value="1"/>
</dbReference>
<feature type="domain" description="Tetrahydrofolate dehydrogenase/cyclohydrolase NAD(P)-binding" evidence="8">
    <location>
        <begin position="275"/>
        <end position="333"/>
    </location>
</feature>
<dbReference type="InterPro" id="IPR020630">
    <property type="entry name" value="THF_DH/CycHdrlase_cat_dom"/>
</dbReference>
<dbReference type="HAMAP" id="MF_01576">
    <property type="entry name" value="THF_DHG_CYH"/>
    <property type="match status" value="1"/>
</dbReference>
<dbReference type="InterPro" id="IPR020631">
    <property type="entry name" value="THF_DH/CycHdrlase_NAD-bd_dom"/>
</dbReference>
<dbReference type="GO" id="GO:0005829">
    <property type="term" value="C:cytosol"/>
    <property type="evidence" value="ECO:0007669"/>
    <property type="project" value="TreeGrafter"/>
</dbReference>
<feature type="domain" description="Tetrahydrofolate dehydrogenase/cyclohydrolase NAD(P)-binding" evidence="8">
    <location>
        <begin position="192"/>
        <end position="246"/>
    </location>
</feature>
<gene>
    <name evidence="9" type="primary">FOLD</name>
    <name evidence="9" type="ORF">MICPUCDRAFT_55677</name>
</gene>
<protein>
    <recommendedName>
        <fullName evidence="2">methenyltetrahydrofolate cyclohydrolase</fullName>
        <ecNumber evidence="2">3.5.4.9</ecNumber>
    </recommendedName>
</protein>
<keyword evidence="4 9" id="KW-0378">Hydrolase</keyword>
<dbReference type="InterPro" id="IPR036291">
    <property type="entry name" value="NAD(P)-bd_dom_sf"/>
</dbReference>
<keyword evidence="3" id="KW-0554">One-carbon metabolism</keyword>
<dbReference type="eggNOG" id="KOG0089">
    <property type="taxonomic scope" value="Eukaryota"/>
</dbReference>
<evidence type="ECO:0000313" key="9">
    <source>
        <dbReference type="EMBL" id="EEH59923.1"/>
    </source>
</evidence>
<feature type="domain" description="Tetrahydrofolate dehydrogenase/cyclohydrolase catalytic" evidence="7">
    <location>
        <begin position="59"/>
        <end position="170"/>
    </location>
</feature>
<evidence type="ECO:0000313" key="10">
    <source>
        <dbReference type="Proteomes" id="UP000001876"/>
    </source>
</evidence>
<dbReference type="STRING" id="564608.C1MLD7"/>
<dbReference type="OrthoDB" id="5126881at2759"/>
<evidence type="ECO:0000256" key="1">
    <source>
        <dbReference type="ARBA" id="ARBA00011738"/>
    </source>
</evidence>
<evidence type="ECO:0000256" key="2">
    <source>
        <dbReference type="ARBA" id="ARBA00012776"/>
    </source>
</evidence>
<dbReference type="AlphaFoldDB" id="C1MLD7"/>
<dbReference type="PANTHER" id="PTHR48099">
    <property type="entry name" value="C-1-TETRAHYDROFOLATE SYNTHASE, CYTOPLASMIC-RELATED"/>
    <property type="match status" value="1"/>
</dbReference>
<dbReference type="EC" id="3.5.4.9" evidence="2"/>
<accession>C1MLD7</accession>
<feature type="domain" description="Tetrahydrofolate dehydrogenase/cyclohydrolase NAD(P)-binding" evidence="8">
    <location>
        <begin position="357"/>
        <end position="402"/>
    </location>
</feature>
<dbReference type="InterPro" id="IPR000672">
    <property type="entry name" value="THF_DH/CycHdrlase"/>
</dbReference>
<dbReference type="Pfam" id="PF02882">
    <property type="entry name" value="THF_DHG_CYH_C"/>
    <property type="match status" value="3"/>
</dbReference>
<dbReference type="GO" id="GO:0004477">
    <property type="term" value="F:methenyltetrahydrofolate cyclohydrolase activity"/>
    <property type="evidence" value="ECO:0007669"/>
    <property type="project" value="UniProtKB-EC"/>
</dbReference>
<name>C1MLD7_MICPC</name>
<sequence length="405" mass="44191">MRLFGLRPVLSRGSCLEGFVHCISKRSLNNFDACRFGHTSLGIVSEICAKPWTGGARHLDGRQHAIRWMREIAISASRNPRPPGLAAIVVGNRPDSLLYVRRKGEACKKTGIHFYLIHLPGDIRQGKVRQILRRLNSDKNIDGILVQLPMPPQITENKLLECISPEKDVDGLHPKNVGRLSARGTWRPVFMPCAPLGCMELLWREKINVKKKAVTVIGDSNIVGMPLSWLLRDAGASSVTILHSRAIWFLDKFSTAGSDDSQLCEDKPLQAQILHSLCEADVVIAAVGSVGLVKREWIKEGATVVDIGINAVPDCHESVIFTGISPQKDCVNVCSSVTAMQRDAQQSFRSVPQPLRNFKILGDVAAEEVSHVAGAMTSVPGGAGPMTIAALLSNTCLSASRKHRL</sequence>
<proteinExistence type="inferred from homology"/>
<evidence type="ECO:0000256" key="6">
    <source>
        <dbReference type="ARBA" id="ARBA00023268"/>
    </source>
</evidence>
<evidence type="ECO:0000256" key="3">
    <source>
        <dbReference type="ARBA" id="ARBA00022563"/>
    </source>
</evidence>
<keyword evidence="5" id="KW-0560">Oxidoreductase</keyword>
<dbReference type="PRINTS" id="PR00085">
    <property type="entry name" value="THFDHDRGNASE"/>
</dbReference>
<evidence type="ECO:0000256" key="5">
    <source>
        <dbReference type="ARBA" id="ARBA00023002"/>
    </source>
</evidence>